<dbReference type="InterPro" id="IPR027417">
    <property type="entry name" value="P-loop_NTPase"/>
</dbReference>
<dbReference type="GO" id="GO:0043138">
    <property type="term" value="F:3'-5' DNA helicase activity"/>
    <property type="evidence" value="ECO:0007669"/>
    <property type="project" value="UniProtKB-EC"/>
</dbReference>
<keyword evidence="2 15" id="KW-0547">Nucleotide-binding</keyword>
<keyword evidence="20" id="KW-1185">Reference proteome</keyword>
<dbReference type="EMBL" id="JNUP01000065">
    <property type="protein sequence ID" value="KGE71598.1"/>
    <property type="molecule type" value="Genomic_DNA"/>
</dbReference>
<dbReference type="Proteomes" id="UP000029692">
    <property type="component" value="Unassembled WGS sequence"/>
</dbReference>
<keyword evidence="4 15" id="KW-0378">Hydrolase</keyword>
<evidence type="ECO:0000256" key="5">
    <source>
        <dbReference type="ARBA" id="ARBA00022806"/>
    </source>
</evidence>
<evidence type="ECO:0000256" key="14">
    <source>
        <dbReference type="ARBA" id="ARBA00048988"/>
    </source>
</evidence>
<dbReference type="InterPro" id="IPR011604">
    <property type="entry name" value="PDDEXK-like_dom_sf"/>
</dbReference>
<dbReference type="RefSeq" id="WP_037548039.1">
    <property type="nucleotide sequence ID" value="NZ_JNUP01000065.1"/>
</dbReference>
<feature type="region of interest" description="Disordered" evidence="16">
    <location>
        <begin position="1025"/>
        <end position="1047"/>
    </location>
</feature>
<dbReference type="Gene3D" id="3.90.320.10">
    <property type="match status" value="1"/>
</dbReference>
<dbReference type="GO" id="GO:0005524">
    <property type="term" value="F:ATP binding"/>
    <property type="evidence" value="ECO:0007669"/>
    <property type="project" value="UniProtKB-UniRule"/>
</dbReference>
<feature type="domain" description="UvrD-like helicase ATP-binding" evidence="17">
    <location>
        <begin position="1"/>
        <end position="447"/>
    </location>
</feature>
<gene>
    <name evidence="19" type="ORF">DC28_09990</name>
</gene>
<dbReference type="AlphaFoldDB" id="A0A098QW12"/>
<dbReference type="OrthoDB" id="9810135at2"/>
<keyword evidence="5 15" id="KW-0347">Helicase</keyword>
<evidence type="ECO:0000259" key="18">
    <source>
        <dbReference type="PROSITE" id="PS51217"/>
    </source>
</evidence>
<dbReference type="SUPFAM" id="SSF52540">
    <property type="entry name" value="P-loop containing nucleoside triphosphate hydrolases"/>
    <property type="match status" value="1"/>
</dbReference>
<keyword evidence="3" id="KW-0227">DNA damage</keyword>
<evidence type="ECO:0000256" key="11">
    <source>
        <dbReference type="ARBA" id="ARBA00034617"/>
    </source>
</evidence>
<dbReference type="Pfam" id="PF13361">
    <property type="entry name" value="UvrD_C"/>
    <property type="match status" value="1"/>
</dbReference>
<dbReference type="InterPro" id="IPR000212">
    <property type="entry name" value="DNA_helicase_UvrD/REP"/>
</dbReference>
<dbReference type="SUPFAM" id="SSF52980">
    <property type="entry name" value="Restriction endonuclease-like"/>
    <property type="match status" value="1"/>
</dbReference>
<evidence type="ECO:0000313" key="20">
    <source>
        <dbReference type="Proteomes" id="UP000029692"/>
    </source>
</evidence>
<dbReference type="InterPro" id="IPR014017">
    <property type="entry name" value="DNA_helicase_UvrD-like_C"/>
</dbReference>
<dbReference type="EC" id="5.6.2.4" evidence="12"/>
<feature type="region of interest" description="Disordered" evidence="16">
    <location>
        <begin position="1159"/>
        <end position="1183"/>
    </location>
</feature>
<dbReference type="GO" id="GO:0003677">
    <property type="term" value="F:DNA binding"/>
    <property type="evidence" value="ECO:0007669"/>
    <property type="project" value="UniProtKB-KW"/>
</dbReference>
<feature type="compositionally biased region" description="Basic and acidic residues" evidence="16">
    <location>
        <begin position="1162"/>
        <end position="1172"/>
    </location>
</feature>
<dbReference type="PROSITE" id="PS51217">
    <property type="entry name" value="UVRD_HELICASE_CTER"/>
    <property type="match status" value="1"/>
</dbReference>
<reference evidence="19 20" key="1">
    <citation type="submission" date="2014-05" db="EMBL/GenBank/DDBJ databases">
        <title>De novo Genome Sequence of Spirocheata sp.</title>
        <authorList>
            <person name="Shivani Y."/>
            <person name="Subhash Y."/>
            <person name="Tushar L."/>
            <person name="Sasikala C."/>
            <person name="Ramana C.V."/>
        </authorList>
    </citation>
    <scope>NUCLEOTIDE SEQUENCE [LARGE SCALE GENOMIC DNA]</scope>
    <source>
        <strain evidence="19 20">JC230</strain>
    </source>
</reference>
<evidence type="ECO:0000256" key="9">
    <source>
        <dbReference type="ARBA" id="ARBA00023204"/>
    </source>
</evidence>
<keyword evidence="7 15" id="KW-0067">ATP-binding</keyword>
<accession>A0A098QW12</accession>
<dbReference type="InterPro" id="IPR014016">
    <property type="entry name" value="UvrD-like_ATP-bd"/>
</dbReference>
<dbReference type="Gene3D" id="3.40.50.300">
    <property type="entry name" value="P-loop containing nucleotide triphosphate hydrolases"/>
    <property type="match status" value="4"/>
</dbReference>
<feature type="binding site" evidence="15">
    <location>
        <begin position="22"/>
        <end position="29"/>
    </location>
    <ligand>
        <name>ATP</name>
        <dbReference type="ChEBI" id="CHEBI:30616"/>
    </ligand>
</feature>
<dbReference type="GO" id="GO:0004527">
    <property type="term" value="F:exonuclease activity"/>
    <property type="evidence" value="ECO:0007669"/>
    <property type="project" value="UniProtKB-KW"/>
</dbReference>
<feature type="domain" description="UvrD-like helicase C-terminal" evidence="18">
    <location>
        <begin position="496"/>
        <end position="790"/>
    </location>
</feature>
<evidence type="ECO:0000256" key="7">
    <source>
        <dbReference type="ARBA" id="ARBA00022840"/>
    </source>
</evidence>
<keyword evidence="1" id="KW-0540">Nuclease</keyword>
<evidence type="ECO:0000256" key="15">
    <source>
        <dbReference type="PROSITE-ProRule" id="PRU00560"/>
    </source>
</evidence>
<evidence type="ECO:0000256" key="12">
    <source>
        <dbReference type="ARBA" id="ARBA00034808"/>
    </source>
</evidence>
<name>A0A098QW12_9SPIO</name>
<evidence type="ECO:0000256" key="13">
    <source>
        <dbReference type="ARBA" id="ARBA00034923"/>
    </source>
</evidence>
<evidence type="ECO:0000313" key="19">
    <source>
        <dbReference type="EMBL" id="KGE71598.1"/>
    </source>
</evidence>
<dbReference type="PANTHER" id="PTHR11070:SF2">
    <property type="entry name" value="ATP-DEPENDENT DNA HELICASE SRS2"/>
    <property type="match status" value="1"/>
</dbReference>
<protein>
    <recommendedName>
        <fullName evidence="12">DNA 3'-5' helicase</fullName>
        <ecNumber evidence="12">5.6.2.4</ecNumber>
    </recommendedName>
    <alternativeName>
        <fullName evidence="13">DNA 3'-5' helicase II</fullName>
    </alternativeName>
</protein>
<keyword evidence="10" id="KW-0413">Isomerase</keyword>
<evidence type="ECO:0000256" key="10">
    <source>
        <dbReference type="ARBA" id="ARBA00023235"/>
    </source>
</evidence>
<evidence type="ECO:0000256" key="3">
    <source>
        <dbReference type="ARBA" id="ARBA00022763"/>
    </source>
</evidence>
<comment type="catalytic activity">
    <reaction evidence="14">
        <text>ATP + H2O = ADP + phosphate + H(+)</text>
        <dbReference type="Rhea" id="RHEA:13065"/>
        <dbReference type="ChEBI" id="CHEBI:15377"/>
        <dbReference type="ChEBI" id="CHEBI:15378"/>
        <dbReference type="ChEBI" id="CHEBI:30616"/>
        <dbReference type="ChEBI" id="CHEBI:43474"/>
        <dbReference type="ChEBI" id="CHEBI:456216"/>
        <dbReference type="EC" id="5.6.2.4"/>
    </reaction>
</comment>
<dbReference type="STRING" id="1480694.DC28_09990"/>
<comment type="caution">
    <text evidence="19">The sequence shown here is derived from an EMBL/GenBank/DDBJ whole genome shotgun (WGS) entry which is preliminary data.</text>
</comment>
<evidence type="ECO:0000256" key="2">
    <source>
        <dbReference type="ARBA" id="ARBA00022741"/>
    </source>
</evidence>
<evidence type="ECO:0000256" key="1">
    <source>
        <dbReference type="ARBA" id="ARBA00022722"/>
    </source>
</evidence>
<feature type="region of interest" description="Disordered" evidence="16">
    <location>
        <begin position="507"/>
        <end position="537"/>
    </location>
</feature>
<keyword evidence="8" id="KW-0238">DNA-binding</keyword>
<organism evidence="19 20">
    <name type="scientific">Spirochaeta lutea</name>
    <dbReference type="NCBI Taxonomy" id="1480694"/>
    <lineage>
        <taxon>Bacteria</taxon>
        <taxon>Pseudomonadati</taxon>
        <taxon>Spirochaetota</taxon>
        <taxon>Spirochaetia</taxon>
        <taxon>Spirochaetales</taxon>
        <taxon>Spirochaetaceae</taxon>
        <taxon>Spirochaeta</taxon>
    </lineage>
</organism>
<sequence length="1272" mass="143851">MSRFNDDQMAAVQLRRNGVCAAGAGAGKTTVLTERFLTLLAQEGVGVDQILTLTFTRKASQEMYERIYRQLSKRKDEHPAWMKGFLEFERGQISTLDSFCTQIVRSGAPRFGIPSSFTVDEGRLLSLVHQAVQGFLLHNGDDPVMHRWVQAFGVQGVIDQVLQPLGMELTVPGNLVSSVPAAAEEDLQALETQLIGSIDRMAEQAREARKLLEQGYEDLIAQNPAKAKKPPANLLENMDFLGQMEQWEGAVLFRDCLEPDFSWPEVPKPVMRRTGFPESLTAGIKVYREIWDSYKALPGIIRVLVNRGDLIHVSGLLEDLRQEIVAQKRAQGILSFSDLTILSIAILQEDTDLADFYRRRFRYIMIDEFQDNNDLQRRLLFLLAAEPGFSEDRIPRGDEIRQDVLFFVGDEKQSIYQFRGADVRVFKQLKEELAGGQIMLGTNYRSHPQLIRYFNTLFSRVFSHHPMMDPAYQAFEAEFRPIQSRPDTDQAPPGLLEFWLQPDYRSFPGPGRDSSDDPSDDPSDGSDGSAEPLSPGETEALAVARRITRLIQEKTPVWDRDLQTLRPVRYEDIGILYKSGSRQMDLERMLRYHGIPYRLKQVRSLFLDALAHDFYAMLQLVVYPTDTEAWAGASRSPFLNLSYQGLDELLEWVRAQKHIRPRQLLSQDTQHAAIPEFSQPADRHNWQSFQALYASLLEAADLKEPGTLGDILWIQGGYKGLVCSSPGNQVFLEHFDFFRAYLQAQADRPLAIILKDIRSNLGRFEKIDELPVLLPQARGVSIMSVHASKGLEFPVVILTNTGGGSMSDRAASQAGIVTRDGENRPRLLLNGGFTQGQAERNPHIEALARQKTFQDAAELRRLFYVACTRAEHHLFIFGTHNSQNKAGLTQEEYWSDQNNQNPRQPKTFLALLSWAYFARDEWPWKRQDTETPLEDLIPQQYRFSDGLVFHRIDQVTREQWQRYRRDLSAFVSQGDSNALASRIRRWQTNPAVRTTTDIQQSLRSSFPGDDAEDLRDTILSPWAEASPVQSSSLGAGNTKDRREEQQSWEGAQIVGSLSHWCIEVGIRTVVDSLGRLVHPGMSGDSFIERTGFTYEPPGEQDLIPRSLARALQQSRDPEALWEEGLTLARRFFDGTFWQGLGRRSGVYLYPELPVLFADPGTGEDRSTRRRESQGQSTDPGAGGVTTVKGFVRGIIDLVVDLPDQRLVVDFKTDHHLVPEHYRVQLALYSQAARNLRLPGYPDRGGSRGLPGESVSLGARLISLRSGEVFPLD</sequence>
<keyword evidence="6" id="KW-0269">Exonuclease</keyword>
<proteinExistence type="predicted"/>
<dbReference type="PANTHER" id="PTHR11070">
    <property type="entry name" value="UVRD / RECB / PCRA DNA HELICASE FAMILY MEMBER"/>
    <property type="match status" value="1"/>
</dbReference>
<evidence type="ECO:0000256" key="4">
    <source>
        <dbReference type="ARBA" id="ARBA00022801"/>
    </source>
</evidence>
<dbReference type="Pfam" id="PF00580">
    <property type="entry name" value="UvrD-helicase"/>
    <property type="match status" value="2"/>
</dbReference>
<evidence type="ECO:0000259" key="17">
    <source>
        <dbReference type="PROSITE" id="PS51198"/>
    </source>
</evidence>
<comment type="catalytic activity">
    <reaction evidence="11">
        <text>Couples ATP hydrolysis with the unwinding of duplex DNA by translocating in the 3'-5' direction.</text>
        <dbReference type="EC" id="5.6.2.4"/>
    </reaction>
</comment>
<evidence type="ECO:0000256" key="8">
    <source>
        <dbReference type="ARBA" id="ARBA00023125"/>
    </source>
</evidence>
<dbReference type="InterPro" id="IPR011335">
    <property type="entry name" value="Restrct_endonuc-II-like"/>
</dbReference>
<evidence type="ECO:0000256" key="6">
    <source>
        <dbReference type="ARBA" id="ARBA00022839"/>
    </source>
</evidence>
<keyword evidence="9" id="KW-0234">DNA repair</keyword>
<dbReference type="PROSITE" id="PS51198">
    <property type="entry name" value="UVRD_HELICASE_ATP_BIND"/>
    <property type="match status" value="1"/>
</dbReference>
<dbReference type="eggNOG" id="COG1074">
    <property type="taxonomic scope" value="Bacteria"/>
</dbReference>
<evidence type="ECO:0000256" key="16">
    <source>
        <dbReference type="SAM" id="MobiDB-lite"/>
    </source>
</evidence>
<dbReference type="GO" id="GO:0000725">
    <property type="term" value="P:recombinational repair"/>
    <property type="evidence" value="ECO:0007669"/>
    <property type="project" value="TreeGrafter"/>
</dbReference>